<feature type="region of interest" description="Disordered" evidence="2">
    <location>
        <begin position="306"/>
        <end position="364"/>
    </location>
</feature>
<feature type="compositionally biased region" description="Low complexity" evidence="2">
    <location>
        <begin position="572"/>
        <end position="582"/>
    </location>
</feature>
<dbReference type="EMBL" id="CDMZ01000811">
    <property type="protein sequence ID" value="CEM21936.1"/>
    <property type="molecule type" value="Genomic_DNA"/>
</dbReference>
<keyword evidence="1" id="KW-0175">Coiled coil</keyword>
<feature type="region of interest" description="Disordered" evidence="2">
    <location>
        <begin position="756"/>
        <end position="808"/>
    </location>
</feature>
<protein>
    <submittedName>
        <fullName evidence="3">Uncharacterized protein</fullName>
    </submittedName>
</protein>
<evidence type="ECO:0000256" key="1">
    <source>
        <dbReference type="SAM" id="Coils"/>
    </source>
</evidence>
<feature type="region of interest" description="Disordered" evidence="2">
    <location>
        <begin position="842"/>
        <end position="862"/>
    </location>
</feature>
<feature type="compositionally biased region" description="Polar residues" evidence="2">
    <location>
        <begin position="306"/>
        <end position="329"/>
    </location>
</feature>
<feature type="compositionally biased region" description="Polar residues" evidence="2">
    <location>
        <begin position="992"/>
        <end position="1003"/>
    </location>
</feature>
<feature type="region of interest" description="Disordered" evidence="2">
    <location>
        <begin position="377"/>
        <end position="612"/>
    </location>
</feature>
<evidence type="ECO:0000256" key="2">
    <source>
        <dbReference type="SAM" id="MobiDB-lite"/>
    </source>
</evidence>
<feature type="compositionally biased region" description="Basic and acidic residues" evidence="2">
    <location>
        <begin position="1004"/>
        <end position="1013"/>
    </location>
</feature>
<feature type="compositionally biased region" description="Pro residues" evidence="2">
    <location>
        <begin position="959"/>
        <end position="970"/>
    </location>
</feature>
<feature type="region of interest" description="Disordered" evidence="2">
    <location>
        <begin position="151"/>
        <end position="206"/>
    </location>
</feature>
<feature type="compositionally biased region" description="Polar residues" evidence="2">
    <location>
        <begin position="777"/>
        <end position="794"/>
    </location>
</feature>
<accession>A0A0G4G1M4</accession>
<feature type="compositionally biased region" description="Polar residues" evidence="2">
    <location>
        <begin position="585"/>
        <end position="595"/>
    </location>
</feature>
<name>A0A0G4G1M4_9ALVE</name>
<organism evidence="3">
    <name type="scientific">Chromera velia CCMP2878</name>
    <dbReference type="NCBI Taxonomy" id="1169474"/>
    <lineage>
        <taxon>Eukaryota</taxon>
        <taxon>Sar</taxon>
        <taxon>Alveolata</taxon>
        <taxon>Colpodellida</taxon>
        <taxon>Chromeraceae</taxon>
        <taxon>Chromera</taxon>
    </lineage>
</organism>
<evidence type="ECO:0000313" key="3">
    <source>
        <dbReference type="EMBL" id="CEM21936.1"/>
    </source>
</evidence>
<feature type="region of interest" description="Disordered" evidence="2">
    <location>
        <begin position="959"/>
        <end position="1013"/>
    </location>
</feature>
<feature type="compositionally biased region" description="Basic and acidic residues" evidence="2">
    <location>
        <begin position="167"/>
        <end position="182"/>
    </location>
</feature>
<sequence>MLAKQQAITIERMNEEMSILRDALEAALTDKGDLERQLEEMREEKEALEKLVEAADDFIQMSRVINQRCSAVIITAAEVALDTSRRNTMTLSGMLSSESLEDSPDPSPVVNLRRRTEPAPVLAKVDPVTITKAPLNKSEAAVQVQFSPLVSDAGNGRTAEGGIQTQTDREPPTEKSPKREEPPPSSPPKPPPEHPPEPSRYPSSSWQPVGAHPVVLPSIRLPPIVSHHSVVSLSAQPQHTAISRTAVAQPIASTPSGPVVGLRRNSETSQQPVRATGAGTFIRIESGRPSVVGDQAGIATIFQQMQSQREQGGENTQTSRQEKTSTQSKGRAFVDFPSRKNSTDGPAQSCPPPPPGSEAPEGAHPLGIHFSLQMMASPRSEDALPLSAREAADRRASTNLREMPIDEEEGIGGQRRQTSSDSVLPLFGPDGAVALRPRLEGGPLPVRNPQPATEGEIAAGADEASGAQGCDPTTPDDKTSSEQQKATQDPQGPQHAEEQTKKPAVRGKYSQSHLKSKTERKTTSAKAKQGVQRGTKTPKPGQKSNTSVSAAPSAKAKMSVPGAKAKAKVRATPKTTGTPAAGFSKSVQRTATLPQSLHPKSPRAAGSGTKSSAFVKADGAEETAVSQKLQIPIENGKIERQTTDECLARAVHAAHTVMPLRFVSCSPAPFAQTFQPQRHAHPIVSPTLKAGTSKSLQAGEERKKPTRRSQSLTREKLNLSLSGCTLPDEAVLGPIHTTQPPPGVSTPRARLALSRKTGFQSAGEIRTNSRGKPLKPTNPNASSVIVSTSKQLSRGHTAKPGVSSPTQEAEFKKGILHLTLFDPPARNHAVPLVPVGFSLPSPTTSPHRCTSTASATRHFSSPPAVHATMPVVRAGPFTPSPVPLQPTRLPPSPPPPVPRPLYPVAKLSVQRITPSPIPLSRASPLPAGAVSPWRPPLMYAVPRRFVPVCLPTAVPPAPSHFPVSSPPPGGRPRAQPLQPLTGASAEDAGRGQNPNAASISKGSTEMERPCCSL</sequence>
<feature type="compositionally biased region" description="Polar residues" evidence="2">
    <location>
        <begin position="481"/>
        <end position="491"/>
    </location>
</feature>
<proteinExistence type="predicted"/>
<feature type="compositionally biased region" description="Polar residues" evidence="2">
    <location>
        <begin position="842"/>
        <end position="859"/>
    </location>
</feature>
<dbReference type="VEuPathDB" id="CryptoDB:Cvel_19827"/>
<dbReference type="AlphaFoldDB" id="A0A0G4G1M4"/>
<feature type="coiled-coil region" evidence="1">
    <location>
        <begin position="10"/>
        <end position="58"/>
    </location>
</feature>
<reference evidence="3" key="1">
    <citation type="submission" date="2014-11" db="EMBL/GenBank/DDBJ databases">
        <authorList>
            <person name="Otto D Thomas"/>
            <person name="Naeem Raeece"/>
        </authorList>
    </citation>
    <scope>NUCLEOTIDE SEQUENCE</scope>
</reference>
<feature type="region of interest" description="Disordered" evidence="2">
    <location>
        <begin position="688"/>
        <end position="716"/>
    </location>
</feature>
<gene>
    <name evidence="3" type="ORF">Cvel_19827</name>
</gene>